<dbReference type="AlphaFoldDB" id="A0A0N7L988"/>
<feature type="region of interest" description="Disordered" evidence="1">
    <location>
        <begin position="496"/>
        <end position="516"/>
    </location>
</feature>
<evidence type="ECO:0000256" key="1">
    <source>
        <dbReference type="SAM" id="MobiDB-lite"/>
    </source>
</evidence>
<sequence length="935" mass="99953">MTGHQRKVQTHQPHRGPPLSTLRARLWSVVLLATMICVWVSTSPTSARDINLRVYGGQKRGLDPVEATTQDHAHNKRDDGLNLEKRFTSTRNVELGAPSSRDESSAAIAFNGLDKRSSESEKPKPCDPCCKNACAYYNNCNNICLRSPTCKVCQPPPKPPGSKSRRDLPAPPNADESNTGHVYDKRTADGPFDTGIGTPSSLHERDAGGSPPQIQLADSHLVSKRELVDLKPAAAYLTERNNGPCDACCSNTCFVNGTCDKPCYGPSTCSGCPGFKLPPAHAEPALKREEPLLSPREDFEHGDDNHASGHVKRSRADLSHAATVDALERRDLVCSPCCPSVCAAFGLCGTTCLGPCDCGVAKRSAVFAEIAPREHYDGDAVPTQKRDPQAHRGVSRLPRALPETSTALEHGAASRTTKRSVIGGTEARNLQTSTVPAIYSRTERRDMHLQLPTLHKRGCDACCNVPCGCAGVKNADCSTCSDTLSGIAPAPQAGCETNPWIKRSPSTPPSLDRPLSGRELKSLARADVDSSTLSQRRVEEVMVSSYDCPACCASKTCFVCDCSSGALSLAERKAASPLTIDADAATRPQRRSELMEGSPDICPACCTNPGWCNGACGCGGDYRPRSLSLPGARLTASVAESLQDRTTHAARRVSAMDFDSDPPGQLQQRSELVALDTIDCPTCCANPSTCSECECYETPPLDANLAHRELTIASVTHLERRTEFAKDTGILRTRDGTKDCPPCCLSQSCAPGTVCTGCQPPATNGLEAPESLLTGRAERRNVRDTSTLAMRSPQGGTQEASILKVRAPQNEGPCEDCCFDVVIPCGIEHCSGCPGYQARSIASPVEGASVSLTQSLDRRDAKDMLFGHPAQTRSVRDENEGKDMPTLYVRTSHSSQPASTGQHRAPACVREDAVTALQHSPSAPLVAVAIYTAPR</sequence>
<name>A0A0N7L988_9BASI</name>
<organism evidence="3 4">
    <name type="scientific">Ceraceosorus bombacis</name>
    <dbReference type="NCBI Taxonomy" id="401625"/>
    <lineage>
        <taxon>Eukaryota</taxon>
        <taxon>Fungi</taxon>
        <taxon>Dikarya</taxon>
        <taxon>Basidiomycota</taxon>
        <taxon>Ustilaginomycotina</taxon>
        <taxon>Exobasidiomycetes</taxon>
        <taxon>Ceraceosorales</taxon>
        <taxon>Ceraceosoraceae</taxon>
        <taxon>Ceraceosorus</taxon>
    </lineage>
</organism>
<feature type="region of interest" description="Disordered" evidence="1">
    <location>
        <begin position="155"/>
        <end position="214"/>
    </location>
</feature>
<proteinExistence type="predicted"/>
<feature type="transmembrane region" description="Helical" evidence="2">
    <location>
        <begin position="24"/>
        <end position="42"/>
    </location>
</feature>
<keyword evidence="2" id="KW-0472">Membrane</keyword>
<dbReference type="OrthoDB" id="10524184at2759"/>
<evidence type="ECO:0000313" key="4">
    <source>
        <dbReference type="Proteomes" id="UP000054845"/>
    </source>
</evidence>
<accession>A0A0N7L988</accession>
<feature type="region of interest" description="Disordered" evidence="1">
    <location>
        <begin position="378"/>
        <end position="419"/>
    </location>
</feature>
<reference evidence="3 4" key="1">
    <citation type="submission" date="2014-09" db="EMBL/GenBank/DDBJ databases">
        <authorList>
            <person name="Magalhaes I.L.F."/>
            <person name="Oliveira U."/>
            <person name="Santos F.R."/>
            <person name="Vidigal T.H.D.A."/>
            <person name="Brescovit A.D."/>
            <person name="Santos A.J."/>
        </authorList>
    </citation>
    <scope>NUCLEOTIDE SEQUENCE [LARGE SCALE GENOMIC DNA]</scope>
</reference>
<keyword evidence="2" id="KW-0812">Transmembrane</keyword>
<keyword evidence="2" id="KW-1133">Transmembrane helix</keyword>
<dbReference type="EMBL" id="CCYA01000204">
    <property type="protein sequence ID" value="CEH13106.1"/>
    <property type="molecule type" value="Genomic_DNA"/>
</dbReference>
<evidence type="ECO:0000313" key="3">
    <source>
        <dbReference type="EMBL" id="CEH13106.1"/>
    </source>
</evidence>
<keyword evidence="4" id="KW-1185">Reference proteome</keyword>
<feature type="compositionally biased region" description="Basic and acidic residues" evidence="1">
    <location>
        <begin position="378"/>
        <end position="390"/>
    </location>
</feature>
<protein>
    <submittedName>
        <fullName evidence="3">Uncharacterized protein</fullName>
    </submittedName>
</protein>
<evidence type="ECO:0000256" key="2">
    <source>
        <dbReference type="SAM" id="Phobius"/>
    </source>
</evidence>
<dbReference type="Proteomes" id="UP000054845">
    <property type="component" value="Unassembled WGS sequence"/>
</dbReference>